<sequence>MFQRHGVPRERIDVLRQVPFFDGLSNKHLARIDQHLDEVNVEPGRVLTEQGEGAYEAFIIADGVAEIRKDGKVLRDTDIGELIGEIGILKHSLRSATVVAKTPMRLLVLNANEMSALLREDKKVAERVQENLDRHLEGR</sequence>
<dbReference type="Gene3D" id="2.60.120.10">
    <property type="entry name" value="Jelly Rolls"/>
    <property type="match status" value="1"/>
</dbReference>
<evidence type="ECO:0000259" key="1">
    <source>
        <dbReference type="PROSITE" id="PS50042"/>
    </source>
</evidence>
<protein>
    <submittedName>
        <fullName evidence="2">Cyclic nucleotide-binding domain-containing protein</fullName>
    </submittedName>
</protein>
<keyword evidence="3" id="KW-1185">Reference proteome</keyword>
<dbReference type="SUPFAM" id="SSF51206">
    <property type="entry name" value="cAMP-binding domain-like"/>
    <property type="match status" value="1"/>
</dbReference>
<dbReference type="GO" id="GO:0005886">
    <property type="term" value="C:plasma membrane"/>
    <property type="evidence" value="ECO:0007669"/>
    <property type="project" value="TreeGrafter"/>
</dbReference>
<dbReference type="AlphaFoldDB" id="A0A4Q4ZH27"/>
<dbReference type="InterPro" id="IPR050818">
    <property type="entry name" value="KCNH_animal-type"/>
</dbReference>
<reference evidence="2 3" key="1">
    <citation type="submission" date="2019-01" db="EMBL/GenBank/DDBJ databases">
        <title>Nocardioides guangzhouensis sp. nov., an actinobacterium isolated from soil.</title>
        <authorList>
            <person name="Fu Y."/>
            <person name="Cai Y."/>
            <person name="Lin Z."/>
            <person name="Chen P."/>
        </authorList>
    </citation>
    <scope>NUCLEOTIDE SEQUENCE [LARGE SCALE GENOMIC DNA]</scope>
    <source>
        <strain evidence="2 3">130</strain>
    </source>
</reference>
<dbReference type="PANTHER" id="PTHR10217">
    <property type="entry name" value="VOLTAGE AND LIGAND GATED POTASSIUM CHANNEL"/>
    <property type="match status" value="1"/>
</dbReference>
<dbReference type="CDD" id="cd00038">
    <property type="entry name" value="CAP_ED"/>
    <property type="match status" value="1"/>
</dbReference>
<dbReference type="GO" id="GO:0005249">
    <property type="term" value="F:voltage-gated potassium channel activity"/>
    <property type="evidence" value="ECO:0007669"/>
    <property type="project" value="TreeGrafter"/>
</dbReference>
<feature type="domain" description="Cyclic nucleotide-binding" evidence="1">
    <location>
        <begin position="20"/>
        <end position="135"/>
    </location>
</feature>
<dbReference type="InterPro" id="IPR018490">
    <property type="entry name" value="cNMP-bd_dom_sf"/>
</dbReference>
<dbReference type="InterPro" id="IPR000595">
    <property type="entry name" value="cNMP-bd_dom"/>
</dbReference>
<comment type="caution">
    <text evidence="2">The sequence shown here is derived from an EMBL/GenBank/DDBJ whole genome shotgun (WGS) entry which is preliminary data.</text>
</comment>
<organism evidence="2 3">
    <name type="scientific">Nocardioides guangzhouensis</name>
    <dbReference type="NCBI Taxonomy" id="2497878"/>
    <lineage>
        <taxon>Bacteria</taxon>
        <taxon>Bacillati</taxon>
        <taxon>Actinomycetota</taxon>
        <taxon>Actinomycetes</taxon>
        <taxon>Propionibacteriales</taxon>
        <taxon>Nocardioidaceae</taxon>
        <taxon>Nocardioides</taxon>
    </lineage>
</organism>
<dbReference type="PROSITE" id="PS00889">
    <property type="entry name" value="CNMP_BINDING_2"/>
    <property type="match status" value="1"/>
</dbReference>
<dbReference type="OrthoDB" id="190266at2"/>
<proteinExistence type="predicted"/>
<dbReference type="Proteomes" id="UP000295198">
    <property type="component" value="Unassembled WGS sequence"/>
</dbReference>
<name>A0A4Q4ZH27_9ACTN</name>
<dbReference type="EMBL" id="SDKM01000006">
    <property type="protein sequence ID" value="RYP87522.1"/>
    <property type="molecule type" value="Genomic_DNA"/>
</dbReference>
<dbReference type="GO" id="GO:0042391">
    <property type="term" value="P:regulation of membrane potential"/>
    <property type="evidence" value="ECO:0007669"/>
    <property type="project" value="TreeGrafter"/>
</dbReference>
<accession>A0A4Q4ZH27</accession>
<dbReference type="PROSITE" id="PS50042">
    <property type="entry name" value="CNMP_BINDING_3"/>
    <property type="match status" value="1"/>
</dbReference>
<dbReference type="InterPro" id="IPR014710">
    <property type="entry name" value="RmlC-like_jellyroll"/>
</dbReference>
<dbReference type="PANTHER" id="PTHR10217:SF435">
    <property type="entry name" value="POTASSIUM VOLTAGE-GATED CHANNEL PROTEIN EAG"/>
    <property type="match status" value="1"/>
</dbReference>
<dbReference type="Pfam" id="PF00027">
    <property type="entry name" value="cNMP_binding"/>
    <property type="match status" value="1"/>
</dbReference>
<dbReference type="SMART" id="SM00100">
    <property type="entry name" value="cNMP"/>
    <property type="match status" value="1"/>
</dbReference>
<dbReference type="RefSeq" id="WP_134714967.1">
    <property type="nucleotide sequence ID" value="NZ_SDKM01000006.1"/>
</dbReference>
<dbReference type="InterPro" id="IPR018488">
    <property type="entry name" value="cNMP-bd_CS"/>
</dbReference>
<gene>
    <name evidence="2" type="ORF">EKO23_05650</name>
</gene>
<evidence type="ECO:0000313" key="3">
    <source>
        <dbReference type="Proteomes" id="UP000295198"/>
    </source>
</evidence>
<evidence type="ECO:0000313" key="2">
    <source>
        <dbReference type="EMBL" id="RYP87522.1"/>
    </source>
</evidence>